<sequence length="808" mass="91421">MQVTIAPASTRTGAAIVRSLLSFENQSINIKALYRNVKKAPEEFTSHDKFTAVEADVSDASSLDFSGSDAVLAITPPVYDGRDIVAHATNVSKNVRDAVEKAGTVKRLVLLSSVGAEFSEGTGELKTNHTAEQVFKDTNVPEIIFVRCTYFMENWTMSQETLKAPKPFFYSTITPLDFKVAMVAVKDIGQALASELVKKSTPPAKPYILELHGPQPYTPLDVKNAFSQVLEKDVEVMAVEKKDLPAFYGKIFPPQIINEWVEMATCFLPGGIAEKDVTKPSEVDIVRGKTELIEAIQAALNPISIPYRTSHRDSYNKFLILQEHAHSTTMIITRVARVALRRQAIATTILTRPIPAHARSFSFWDLFKTRRVAGEVKESTETKTIETEAAGTKTSDTQATEIQPVKKPPFDTVPVETPPSENQLNKDEPAKDQPAEEEPKDEFKEKFKGRSQKTQPTDQPKQKEKGPYNSRHGPKWIHIINRRIQALQERQRTKKDIPRSLWREIGRVNASVKQNWSRVFASSEGFLTPKEGVAGLTKQEVAWGDMDNMVSHVNNVMYNKYAEASRINWIRGLSEYRKDNTAEEVQEYLQLMTPQSTGLVLRSIKTWFKFPVTFPDRVSVFHKITKPPEPNSDHFILEAIILSEYHYRTAARLTEEIGIYDHIEGKKTTLKPNQVRDLNRIFKRQPLNREAADKEIDEWMDRLTDLEMKVQMKGRRLKDLPLKEAAVESAIDDALRATGELEAEFDVSKEDSRYAEAPEDLEISKKLEAEEVEASKNTVSESTEESKESRTPNTSKAAEFFKKIFKWS</sequence>
<evidence type="ECO:0000313" key="1">
    <source>
        <dbReference type="EMBL" id="KAI8657223.1"/>
    </source>
</evidence>
<accession>A0ACC0QJ72</accession>
<organism evidence="1 2">
    <name type="scientific">Fusarium keratoplasticum</name>
    <dbReference type="NCBI Taxonomy" id="1328300"/>
    <lineage>
        <taxon>Eukaryota</taxon>
        <taxon>Fungi</taxon>
        <taxon>Dikarya</taxon>
        <taxon>Ascomycota</taxon>
        <taxon>Pezizomycotina</taxon>
        <taxon>Sordariomycetes</taxon>
        <taxon>Hypocreomycetidae</taxon>
        <taxon>Hypocreales</taxon>
        <taxon>Nectriaceae</taxon>
        <taxon>Fusarium</taxon>
        <taxon>Fusarium solani species complex</taxon>
    </lineage>
</organism>
<protein>
    <submittedName>
        <fullName evidence="1">NAD(P)-bd-dom domain-containing protein</fullName>
    </submittedName>
</protein>
<evidence type="ECO:0000313" key="2">
    <source>
        <dbReference type="Proteomes" id="UP001065298"/>
    </source>
</evidence>
<gene>
    <name evidence="1" type="ORF">NCS57_01100200</name>
</gene>
<reference evidence="1" key="1">
    <citation type="submission" date="2022-06" db="EMBL/GenBank/DDBJ databases">
        <title>Fusarium solani species complex genomes reveal bases of compartmentalisation and animal pathogenesis.</title>
        <authorList>
            <person name="Tsai I.J."/>
        </authorList>
    </citation>
    <scope>NUCLEOTIDE SEQUENCE</scope>
    <source>
        <strain evidence="1">Fu6.1</strain>
    </source>
</reference>
<dbReference type="Proteomes" id="UP001065298">
    <property type="component" value="Chromosome 9"/>
</dbReference>
<name>A0ACC0QJ72_9HYPO</name>
<comment type="caution">
    <text evidence="1">The sequence shown here is derived from an EMBL/GenBank/DDBJ whole genome shotgun (WGS) entry which is preliminary data.</text>
</comment>
<proteinExistence type="predicted"/>
<dbReference type="EMBL" id="CM046511">
    <property type="protein sequence ID" value="KAI8657223.1"/>
    <property type="molecule type" value="Genomic_DNA"/>
</dbReference>
<keyword evidence="2" id="KW-1185">Reference proteome</keyword>